<dbReference type="STRING" id="1051891.A0A0C3Q3S7"/>
<feature type="non-terminal residue" evidence="2">
    <location>
        <position position="100"/>
    </location>
</feature>
<keyword evidence="1" id="KW-1133">Transmembrane helix</keyword>
<evidence type="ECO:0000256" key="1">
    <source>
        <dbReference type="SAM" id="Phobius"/>
    </source>
</evidence>
<protein>
    <recommendedName>
        <fullName evidence="4">MARVEL domain-containing protein</fullName>
    </recommendedName>
</protein>
<feature type="transmembrane region" description="Helical" evidence="1">
    <location>
        <begin position="31"/>
        <end position="52"/>
    </location>
</feature>
<gene>
    <name evidence="2" type="ORF">M407DRAFT_40515</name>
</gene>
<evidence type="ECO:0000313" key="2">
    <source>
        <dbReference type="EMBL" id="KIO23430.1"/>
    </source>
</evidence>
<keyword evidence="3" id="KW-1185">Reference proteome</keyword>
<sequence>RSNGPRRRGIYQGLQLEQDWKAARKRLKWQIFVDIFLMIIWAAAAFYVLWGARCPPGGFEGWCNAYNVATAAAFLLSVTFGISTYFDIRDLFASKQSPRT</sequence>
<reference evidence="2 3" key="1">
    <citation type="submission" date="2014-04" db="EMBL/GenBank/DDBJ databases">
        <authorList>
            <consortium name="DOE Joint Genome Institute"/>
            <person name="Kuo A."/>
            <person name="Girlanda M."/>
            <person name="Perotto S."/>
            <person name="Kohler A."/>
            <person name="Nagy L.G."/>
            <person name="Floudas D."/>
            <person name="Copeland A."/>
            <person name="Barry K.W."/>
            <person name="Cichocki N."/>
            <person name="Veneault-Fourrey C."/>
            <person name="LaButti K."/>
            <person name="Lindquist E.A."/>
            <person name="Lipzen A."/>
            <person name="Lundell T."/>
            <person name="Morin E."/>
            <person name="Murat C."/>
            <person name="Sun H."/>
            <person name="Tunlid A."/>
            <person name="Henrissat B."/>
            <person name="Grigoriev I.V."/>
            <person name="Hibbett D.S."/>
            <person name="Martin F."/>
            <person name="Nordberg H.P."/>
            <person name="Cantor M.N."/>
            <person name="Hua S.X."/>
        </authorList>
    </citation>
    <scope>NUCLEOTIDE SEQUENCE [LARGE SCALE GENOMIC DNA]</scope>
    <source>
        <strain evidence="2 3">MUT 4182</strain>
    </source>
</reference>
<accession>A0A0C3Q3S7</accession>
<evidence type="ECO:0008006" key="4">
    <source>
        <dbReference type="Google" id="ProtNLM"/>
    </source>
</evidence>
<organism evidence="2 3">
    <name type="scientific">Tulasnella calospora MUT 4182</name>
    <dbReference type="NCBI Taxonomy" id="1051891"/>
    <lineage>
        <taxon>Eukaryota</taxon>
        <taxon>Fungi</taxon>
        <taxon>Dikarya</taxon>
        <taxon>Basidiomycota</taxon>
        <taxon>Agaricomycotina</taxon>
        <taxon>Agaricomycetes</taxon>
        <taxon>Cantharellales</taxon>
        <taxon>Tulasnellaceae</taxon>
        <taxon>Tulasnella</taxon>
    </lineage>
</organism>
<reference evidence="3" key="2">
    <citation type="submission" date="2015-01" db="EMBL/GenBank/DDBJ databases">
        <title>Evolutionary Origins and Diversification of the Mycorrhizal Mutualists.</title>
        <authorList>
            <consortium name="DOE Joint Genome Institute"/>
            <consortium name="Mycorrhizal Genomics Consortium"/>
            <person name="Kohler A."/>
            <person name="Kuo A."/>
            <person name="Nagy L.G."/>
            <person name="Floudas D."/>
            <person name="Copeland A."/>
            <person name="Barry K.W."/>
            <person name="Cichocki N."/>
            <person name="Veneault-Fourrey C."/>
            <person name="LaButti K."/>
            <person name="Lindquist E.A."/>
            <person name="Lipzen A."/>
            <person name="Lundell T."/>
            <person name="Morin E."/>
            <person name="Murat C."/>
            <person name="Riley R."/>
            <person name="Ohm R."/>
            <person name="Sun H."/>
            <person name="Tunlid A."/>
            <person name="Henrissat B."/>
            <person name="Grigoriev I.V."/>
            <person name="Hibbett D.S."/>
            <person name="Martin F."/>
        </authorList>
    </citation>
    <scope>NUCLEOTIDE SEQUENCE [LARGE SCALE GENOMIC DNA]</scope>
    <source>
        <strain evidence="3">MUT 4182</strain>
    </source>
</reference>
<feature type="non-terminal residue" evidence="2">
    <location>
        <position position="1"/>
    </location>
</feature>
<evidence type="ECO:0000313" key="3">
    <source>
        <dbReference type="Proteomes" id="UP000054248"/>
    </source>
</evidence>
<keyword evidence="1" id="KW-0472">Membrane</keyword>
<dbReference type="OrthoDB" id="3253553at2759"/>
<dbReference type="AlphaFoldDB" id="A0A0C3Q3S7"/>
<feature type="transmembrane region" description="Helical" evidence="1">
    <location>
        <begin position="64"/>
        <end position="86"/>
    </location>
</feature>
<name>A0A0C3Q3S7_9AGAM</name>
<dbReference type="EMBL" id="KN823085">
    <property type="protein sequence ID" value="KIO23430.1"/>
    <property type="molecule type" value="Genomic_DNA"/>
</dbReference>
<dbReference type="HOGENOM" id="CLU_150163_0_0_1"/>
<dbReference type="Proteomes" id="UP000054248">
    <property type="component" value="Unassembled WGS sequence"/>
</dbReference>
<proteinExistence type="predicted"/>
<keyword evidence="1" id="KW-0812">Transmembrane</keyword>